<reference evidence="7 8" key="1">
    <citation type="journal article" date="2021" name="BMC Biol.">
        <title>Horizontally acquired antibacterial genes associated with adaptive radiation of ladybird beetles.</title>
        <authorList>
            <person name="Li H.S."/>
            <person name="Tang X.F."/>
            <person name="Huang Y.H."/>
            <person name="Xu Z.Y."/>
            <person name="Chen M.L."/>
            <person name="Du X.Y."/>
            <person name="Qiu B.Y."/>
            <person name="Chen P.T."/>
            <person name="Zhang W."/>
            <person name="Slipinski A."/>
            <person name="Escalona H.E."/>
            <person name="Waterhouse R.M."/>
            <person name="Zwick A."/>
            <person name="Pang H."/>
        </authorList>
    </citation>
    <scope>NUCLEOTIDE SEQUENCE [LARGE SCALE GENOMIC DNA]</scope>
    <source>
        <strain evidence="7">SYSU2018</strain>
    </source>
</reference>
<dbReference type="InterPro" id="IPR008564">
    <property type="entry name" value="TVP23-like"/>
</dbReference>
<comment type="subcellular location">
    <subcellularLocation>
        <location evidence="1 6">Membrane</location>
        <topology evidence="1 6">Multi-pass membrane protein</topology>
    </subcellularLocation>
</comment>
<feature type="transmembrane region" description="Helical" evidence="6">
    <location>
        <begin position="123"/>
        <end position="144"/>
    </location>
</feature>
<evidence type="ECO:0000256" key="1">
    <source>
        <dbReference type="ARBA" id="ARBA00004141"/>
    </source>
</evidence>
<evidence type="ECO:0000256" key="2">
    <source>
        <dbReference type="ARBA" id="ARBA00005467"/>
    </source>
</evidence>
<keyword evidence="5 6" id="KW-0472">Membrane</keyword>
<gene>
    <name evidence="7" type="ORF">HHI36_018361</name>
</gene>
<comment type="caution">
    <text evidence="7">The sequence shown here is derived from an EMBL/GenBank/DDBJ whole genome shotgun (WGS) entry which is preliminary data.</text>
</comment>
<protein>
    <recommendedName>
        <fullName evidence="6">Golgi apparatus membrane protein TVP23 homolog</fullName>
    </recommendedName>
</protein>
<dbReference type="GO" id="GO:0016020">
    <property type="term" value="C:membrane"/>
    <property type="evidence" value="ECO:0007669"/>
    <property type="project" value="UniProtKB-SubCell"/>
</dbReference>
<proteinExistence type="inferred from homology"/>
<evidence type="ECO:0000313" key="7">
    <source>
        <dbReference type="EMBL" id="KAL3284197.1"/>
    </source>
</evidence>
<organism evidence="7 8">
    <name type="scientific">Cryptolaemus montrouzieri</name>
    <dbReference type="NCBI Taxonomy" id="559131"/>
    <lineage>
        <taxon>Eukaryota</taxon>
        <taxon>Metazoa</taxon>
        <taxon>Ecdysozoa</taxon>
        <taxon>Arthropoda</taxon>
        <taxon>Hexapoda</taxon>
        <taxon>Insecta</taxon>
        <taxon>Pterygota</taxon>
        <taxon>Neoptera</taxon>
        <taxon>Endopterygota</taxon>
        <taxon>Coleoptera</taxon>
        <taxon>Polyphaga</taxon>
        <taxon>Cucujiformia</taxon>
        <taxon>Coccinelloidea</taxon>
        <taxon>Coccinellidae</taxon>
        <taxon>Scymninae</taxon>
        <taxon>Scymnini</taxon>
        <taxon>Cryptolaemus</taxon>
    </lineage>
</organism>
<dbReference type="Pfam" id="PF05832">
    <property type="entry name" value="DUF846"/>
    <property type="match status" value="1"/>
</dbReference>
<comment type="similarity">
    <text evidence="2 6">Belongs to the TVP23 family.</text>
</comment>
<name>A0ABD2NZP3_9CUCU</name>
<dbReference type="PANTHER" id="PTHR13019:SF25">
    <property type="entry name" value="GOLGI APPARATUS MEMBRANE PROTEIN TVP23 HOMOLOG"/>
    <property type="match status" value="1"/>
</dbReference>
<evidence type="ECO:0000313" key="8">
    <source>
        <dbReference type="Proteomes" id="UP001516400"/>
    </source>
</evidence>
<feature type="transmembrane region" description="Helical" evidence="6">
    <location>
        <begin position="59"/>
        <end position="78"/>
    </location>
</feature>
<keyword evidence="3 6" id="KW-0812">Transmembrane</keyword>
<evidence type="ECO:0000256" key="4">
    <source>
        <dbReference type="ARBA" id="ARBA00022989"/>
    </source>
</evidence>
<evidence type="ECO:0000256" key="6">
    <source>
        <dbReference type="RuleBase" id="RU361206"/>
    </source>
</evidence>
<keyword evidence="8" id="KW-1185">Reference proteome</keyword>
<dbReference type="PANTHER" id="PTHR13019">
    <property type="entry name" value="GOLGI APPARATUS MEMBRANE PROTEIN TVP23"/>
    <property type="match status" value="1"/>
</dbReference>
<sequence length="219" mass="25420">MSSATVPLLEDDTLAFGDEDLDTSTKKGVLTHPYVTFFHLAFRGCALFFYLFCRVFTDSFISSFIMIVLLLSMDFWTVKNITGRLMVGLRWWNYVDDEGKSHWIFESRKGQLQSRINDRESTIFWTALILTPFMWCILFLIAFLSLNLKWLLIVLIALILNGSNLYGYIKCKIGTNESISSVTKIFPYSSFTECSIYGITSKCKSICEFKFKHCMKYEY</sequence>
<evidence type="ECO:0000256" key="3">
    <source>
        <dbReference type="ARBA" id="ARBA00022692"/>
    </source>
</evidence>
<keyword evidence="4 6" id="KW-1133">Transmembrane helix</keyword>
<evidence type="ECO:0000256" key="5">
    <source>
        <dbReference type="ARBA" id="ARBA00023136"/>
    </source>
</evidence>
<dbReference type="EMBL" id="JABFTP020000165">
    <property type="protein sequence ID" value="KAL3284197.1"/>
    <property type="molecule type" value="Genomic_DNA"/>
</dbReference>
<dbReference type="AlphaFoldDB" id="A0ABD2NZP3"/>
<feature type="transmembrane region" description="Helical" evidence="6">
    <location>
        <begin position="34"/>
        <end position="53"/>
    </location>
</feature>
<feature type="transmembrane region" description="Helical" evidence="6">
    <location>
        <begin position="150"/>
        <end position="169"/>
    </location>
</feature>
<dbReference type="Proteomes" id="UP001516400">
    <property type="component" value="Unassembled WGS sequence"/>
</dbReference>
<accession>A0ABD2NZP3</accession>